<evidence type="ECO:0000256" key="2">
    <source>
        <dbReference type="SAM" id="SignalP"/>
    </source>
</evidence>
<dbReference type="SUPFAM" id="SSF50969">
    <property type="entry name" value="YVTN repeat-like/Quinoprotein amine dehydrogenase"/>
    <property type="match status" value="1"/>
</dbReference>
<dbReference type="PROSITE" id="PS51257">
    <property type="entry name" value="PROKAR_LIPOPROTEIN"/>
    <property type="match status" value="1"/>
</dbReference>
<dbReference type="OrthoDB" id="3250815at2"/>
<evidence type="ECO:0000313" key="4">
    <source>
        <dbReference type="Proteomes" id="UP000078396"/>
    </source>
</evidence>
<dbReference type="Gene3D" id="2.130.10.10">
    <property type="entry name" value="YVTN repeat-like/Quinoprotein amine dehydrogenase"/>
    <property type="match status" value="2"/>
</dbReference>
<name>A0A178M5G2_MYCIR</name>
<comment type="caution">
    <text evidence="3">The sequence shown here is derived from an EMBL/GenBank/DDBJ whole genome shotgun (WGS) entry which is preliminary data.</text>
</comment>
<feature type="region of interest" description="Disordered" evidence="1">
    <location>
        <begin position="26"/>
        <end position="51"/>
    </location>
</feature>
<feature type="chain" id="PRO_5039031850" description="Secreted protein" evidence="2">
    <location>
        <begin position="31"/>
        <end position="400"/>
    </location>
</feature>
<gene>
    <name evidence="3" type="ORF">A4X20_01580</name>
</gene>
<dbReference type="Proteomes" id="UP000078396">
    <property type="component" value="Unassembled WGS sequence"/>
</dbReference>
<evidence type="ECO:0008006" key="5">
    <source>
        <dbReference type="Google" id="ProtNLM"/>
    </source>
</evidence>
<sequence>MSDPRWLYRIGTLSCAAAMLAACSSGGDNAQSSESAETSPSPAQSAPTPEPLAVTYDGGLYILNGETLEVTQDIPLDGFLRVNPAGDEGHVLVTTDDGFRVLDAAGGQLTDETFPAAKPGHVVPHGEHTVLFADGSGEITAFDPHALEEGGMPETESFKTPEAHHGVAVILSDGTLVHSLGNPDTRTGAVALQGDREIARSEDCPGLHGETVVADEVVVFGCENGALEYANGKFTKIASPTPYGAIGTSKGHDDSPVALGDMYIDADAEFERPEQVALINTATDQMQIVQLPPSVSYSFRSLARGPQAEALVLGTDGKLYVFDPVNGAQIKTIDVTGAWTEPEDWQDPRPTVFTREDAVYVSDPATKQIHLVDLQAGTVTESVTLDQTPNELSGAVGHHH</sequence>
<dbReference type="STRING" id="912594.AWC12_15625"/>
<protein>
    <recommendedName>
        <fullName evidence="5">Secreted protein</fullName>
    </recommendedName>
</protein>
<feature type="signal peptide" evidence="2">
    <location>
        <begin position="1"/>
        <end position="30"/>
    </location>
</feature>
<dbReference type="RefSeq" id="WP_064279747.1">
    <property type="nucleotide sequence ID" value="NZ_LWCS01000001.1"/>
</dbReference>
<dbReference type="InterPro" id="IPR011044">
    <property type="entry name" value="Quino_amine_DH_bsu"/>
</dbReference>
<organism evidence="3 4">
    <name type="scientific">Mycolicibacterium iranicum</name>
    <name type="common">Mycobacterium iranicum</name>
    <dbReference type="NCBI Taxonomy" id="912594"/>
    <lineage>
        <taxon>Bacteria</taxon>
        <taxon>Bacillati</taxon>
        <taxon>Actinomycetota</taxon>
        <taxon>Actinomycetes</taxon>
        <taxon>Mycobacteriales</taxon>
        <taxon>Mycobacteriaceae</taxon>
        <taxon>Mycolicibacterium</taxon>
    </lineage>
</organism>
<dbReference type="EMBL" id="LWCS01000001">
    <property type="protein sequence ID" value="OAN42413.1"/>
    <property type="molecule type" value="Genomic_DNA"/>
</dbReference>
<keyword evidence="2" id="KW-0732">Signal</keyword>
<reference evidence="3 4" key="1">
    <citation type="submission" date="2016-04" db="EMBL/GenBank/DDBJ databases">
        <title>Draft Genome Sequences of Staphylococcus capitis Strain H36, S. capitis Strain H65, S. cohnii Strain H62, S. hominis Strain H69, Mycobacterium iranicum Strain H39, Plantibacter sp. Strain H53, Pseudomonas oryzihabitans Strain H72, and Microbacterium sp. Strain H83, isolated from residential settings.</title>
        <authorList>
            <person name="Lymperopoulou D."/>
            <person name="Adams R.I."/>
            <person name="Lindow S."/>
            <person name="Coil D.A."/>
            <person name="Jospin G."/>
            <person name="Eisen J.A."/>
        </authorList>
    </citation>
    <scope>NUCLEOTIDE SEQUENCE [LARGE SCALE GENOMIC DNA]</scope>
    <source>
        <strain evidence="3 4">H39</strain>
    </source>
</reference>
<dbReference type="AlphaFoldDB" id="A0A178M5G2"/>
<dbReference type="NCBIfam" id="NF038015">
    <property type="entry name" value="AztD"/>
    <property type="match status" value="1"/>
</dbReference>
<proteinExistence type="predicted"/>
<evidence type="ECO:0000256" key="1">
    <source>
        <dbReference type="SAM" id="MobiDB-lite"/>
    </source>
</evidence>
<dbReference type="InterPro" id="IPR015943">
    <property type="entry name" value="WD40/YVTN_repeat-like_dom_sf"/>
</dbReference>
<accession>A0A178M5G2</accession>
<feature type="compositionally biased region" description="Low complexity" evidence="1">
    <location>
        <begin position="26"/>
        <end position="47"/>
    </location>
</feature>
<evidence type="ECO:0000313" key="3">
    <source>
        <dbReference type="EMBL" id="OAN42413.1"/>
    </source>
</evidence>
<dbReference type="InterPro" id="IPR047697">
    <property type="entry name" value="AztD-like"/>
</dbReference>